<evidence type="ECO:0000313" key="2">
    <source>
        <dbReference type="EMBL" id="ALO46364.1"/>
    </source>
</evidence>
<dbReference type="AlphaFoldDB" id="A0A0S2KDH1"/>
<protein>
    <submittedName>
        <fullName evidence="2">Uncharacterized protein</fullName>
    </submittedName>
</protein>
<gene>
    <name evidence="2" type="ORF">PS2015_1712</name>
</gene>
<feature type="chain" id="PRO_5006601520" evidence="1">
    <location>
        <begin position="34"/>
        <end position="355"/>
    </location>
</feature>
<dbReference type="STRING" id="1249552.PS2015_1712"/>
<dbReference type="Gene3D" id="3.40.190.10">
    <property type="entry name" value="Periplasmic binding protein-like II"/>
    <property type="match status" value="2"/>
</dbReference>
<keyword evidence="1" id="KW-0732">Signal</keyword>
<dbReference type="SUPFAM" id="SSF53850">
    <property type="entry name" value="Periplasmic binding protein-like II"/>
    <property type="match status" value="1"/>
</dbReference>
<accession>A0A0S2KDH1</accession>
<reference evidence="2 3" key="1">
    <citation type="submission" date="2015-11" db="EMBL/GenBank/DDBJ databases">
        <authorList>
            <person name="Zhang Y."/>
            <person name="Guo Z."/>
        </authorList>
    </citation>
    <scope>NUCLEOTIDE SEQUENCE [LARGE SCALE GENOMIC DNA]</scope>
    <source>
        <strain evidence="2 3">KCTC 32221</strain>
    </source>
</reference>
<dbReference type="Proteomes" id="UP000065641">
    <property type="component" value="Chromosome"/>
</dbReference>
<evidence type="ECO:0000256" key="1">
    <source>
        <dbReference type="SAM" id="SignalP"/>
    </source>
</evidence>
<keyword evidence="3" id="KW-1185">Reference proteome</keyword>
<feature type="signal peptide" evidence="1">
    <location>
        <begin position="1"/>
        <end position="33"/>
    </location>
</feature>
<name>A0A0S2KDH1_9GAMM</name>
<dbReference type="EMBL" id="CP013189">
    <property type="protein sequence ID" value="ALO46364.1"/>
    <property type="molecule type" value="Genomic_DNA"/>
</dbReference>
<sequence precursor="true">MVCLKDISKECAVRSRVFSLLLLVTFMSQSVRAAETVDLPVLTDIWPPYVMEPRNTISGNGLGSAARIVRLVLHDMGYTAQFEYFDFAYGFNRVAEDASLVSFPYFRTPSREGQVVFSDPLFEVRNRLYYNRQFHDFRDETTDFSGLRFGQVAGYSYGAELDEILIDPIIFASEQEAMRALLNNAIDLLPMTDSVASALLQDEFPDQMELVRPVAALDSISSLHLISPVTDQGEQFIARFNISHQRLLQAGIISSIEASGDFEQRLQTDVVELVAAEGFPVIVGNTRTNPAQHFAIPQGTRAMVLRWSDLISEASPSEQIYRTMTDESLVVVLNGPHVGKELYVKNMHLQIVPAR</sequence>
<organism evidence="2 3">
    <name type="scientific">Pseudohongiella spirulinae</name>
    <dbReference type="NCBI Taxonomy" id="1249552"/>
    <lineage>
        <taxon>Bacteria</taxon>
        <taxon>Pseudomonadati</taxon>
        <taxon>Pseudomonadota</taxon>
        <taxon>Gammaproteobacteria</taxon>
        <taxon>Pseudomonadales</taxon>
        <taxon>Pseudohongiellaceae</taxon>
        <taxon>Pseudohongiella</taxon>
    </lineage>
</organism>
<dbReference type="PATRIC" id="fig|1249552.3.peg.1717"/>
<evidence type="ECO:0000313" key="3">
    <source>
        <dbReference type="Proteomes" id="UP000065641"/>
    </source>
</evidence>
<dbReference type="KEGG" id="pspi:PS2015_1712"/>
<proteinExistence type="predicted"/>